<dbReference type="HOGENOM" id="CLU_000445_89_2_0"/>
<evidence type="ECO:0000256" key="5">
    <source>
        <dbReference type="ARBA" id="ARBA00022553"/>
    </source>
</evidence>
<dbReference type="EC" id="2.7.13.3" evidence="3"/>
<dbReference type="SMART" id="SM00388">
    <property type="entry name" value="HisKA"/>
    <property type="match status" value="1"/>
</dbReference>
<evidence type="ECO:0000256" key="8">
    <source>
        <dbReference type="ARBA" id="ARBA00022777"/>
    </source>
</evidence>
<keyword evidence="11" id="KW-0472">Membrane</keyword>
<dbReference type="AlphaFoldDB" id="E8R548"/>
<keyword evidence="5" id="KW-0597">Phosphoprotein</keyword>
<dbReference type="NCBIfam" id="TIGR00229">
    <property type="entry name" value="sensory_box"/>
    <property type="match status" value="1"/>
</dbReference>
<evidence type="ECO:0000313" key="16">
    <source>
        <dbReference type="Proteomes" id="UP000008631"/>
    </source>
</evidence>
<dbReference type="Pfam" id="PF00512">
    <property type="entry name" value="HisKA"/>
    <property type="match status" value="1"/>
</dbReference>
<dbReference type="eggNOG" id="COG5002">
    <property type="taxonomic scope" value="Bacteria"/>
</dbReference>
<dbReference type="PANTHER" id="PTHR45453">
    <property type="entry name" value="PHOSPHATE REGULON SENSOR PROTEIN PHOR"/>
    <property type="match status" value="1"/>
</dbReference>
<keyword evidence="9" id="KW-0067">ATP-binding</keyword>
<evidence type="ECO:0000259" key="14">
    <source>
        <dbReference type="PROSITE" id="PS50112"/>
    </source>
</evidence>
<feature type="compositionally biased region" description="Low complexity" evidence="12">
    <location>
        <begin position="440"/>
        <end position="450"/>
    </location>
</feature>
<keyword evidence="10" id="KW-0902">Two-component regulatory system</keyword>
<dbReference type="STRING" id="575540.Isop_2227"/>
<organism evidence="15 16">
    <name type="scientific">Isosphaera pallida (strain ATCC 43644 / DSM 9630 / IS1B)</name>
    <dbReference type="NCBI Taxonomy" id="575540"/>
    <lineage>
        <taxon>Bacteria</taxon>
        <taxon>Pseudomonadati</taxon>
        <taxon>Planctomycetota</taxon>
        <taxon>Planctomycetia</taxon>
        <taxon>Isosphaerales</taxon>
        <taxon>Isosphaeraceae</taxon>
        <taxon>Isosphaera</taxon>
    </lineage>
</organism>
<dbReference type="Gene3D" id="1.10.287.130">
    <property type="match status" value="1"/>
</dbReference>
<name>E8R548_ISOPI</name>
<dbReference type="InterPro" id="IPR004358">
    <property type="entry name" value="Sig_transdc_His_kin-like_C"/>
</dbReference>
<dbReference type="SUPFAM" id="SSF47384">
    <property type="entry name" value="Homodimeric domain of signal transducing histidine kinase"/>
    <property type="match status" value="1"/>
</dbReference>
<evidence type="ECO:0000256" key="11">
    <source>
        <dbReference type="ARBA" id="ARBA00023136"/>
    </source>
</evidence>
<evidence type="ECO:0000256" key="1">
    <source>
        <dbReference type="ARBA" id="ARBA00000085"/>
    </source>
</evidence>
<feature type="domain" description="PAS" evidence="14">
    <location>
        <begin position="80"/>
        <end position="122"/>
    </location>
</feature>
<dbReference type="InterPro" id="IPR000014">
    <property type="entry name" value="PAS"/>
</dbReference>
<evidence type="ECO:0000256" key="10">
    <source>
        <dbReference type="ARBA" id="ARBA00023012"/>
    </source>
</evidence>
<dbReference type="InterPro" id="IPR036890">
    <property type="entry name" value="HATPase_C_sf"/>
</dbReference>
<dbReference type="CDD" id="cd16922">
    <property type="entry name" value="HATPase_EvgS-ArcB-TorS-like"/>
    <property type="match status" value="1"/>
</dbReference>
<dbReference type="PROSITE" id="PS50112">
    <property type="entry name" value="PAS"/>
    <property type="match status" value="1"/>
</dbReference>
<dbReference type="Gene3D" id="3.30.565.10">
    <property type="entry name" value="Histidine kinase-like ATPase, C-terminal domain"/>
    <property type="match status" value="1"/>
</dbReference>
<evidence type="ECO:0000256" key="7">
    <source>
        <dbReference type="ARBA" id="ARBA00022741"/>
    </source>
</evidence>
<dbReference type="PROSITE" id="PS50109">
    <property type="entry name" value="HIS_KIN"/>
    <property type="match status" value="1"/>
</dbReference>
<dbReference type="SUPFAM" id="SSF55785">
    <property type="entry name" value="PYP-like sensor domain (PAS domain)"/>
    <property type="match status" value="1"/>
</dbReference>
<dbReference type="CDD" id="cd00130">
    <property type="entry name" value="PAS"/>
    <property type="match status" value="1"/>
</dbReference>
<dbReference type="InterPro" id="IPR003594">
    <property type="entry name" value="HATPase_dom"/>
</dbReference>
<evidence type="ECO:0000256" key="6">
    <source>
        <dbReference type="ARBA" id="ARBA00022679"/>
    </source>
</evidence>
<dbReference type="FunCoup" id="E8R548">
    <property type="interactions" value="460"/>
</dbReference>
<dbReference type="Proteomes" id="UP000008631">
    <property type="component" value="Chromosome"/>
</dbReference>
<protein>
    <recommendedName>
        <fullName evidence="3">histidine kinase</fullName>
        <ecNumber evidence="3">2.7.13.3</ecNumber>
    </recommendedName>
</protein>
<dbReference type="RefSeq" id="WP_013565093.1">
    <property type="nucleotide sequence ID" value="NC_014962.1"/>
</dbReference>
<dbReference type="GO" id="GO:0005524">
    <property type="term" value="F:ATP binding"/>
    <property type="evidence" value="ECO:0007669"/>
    <property type="project" value="UniProtKB-KW"/>
</dbReference>
<dbReference type="SMART" id="SM00387">
    <property type="entry name" value="HATPase_c"/>
    <property type="match status" value="1"/>
</dbReference>
<keyword evidence="8 15" id="KW-0418">Kinase</keyword>
<dbReference type="KEGG" id="ipa:Isop_2227"/>
<keyword evidence="6" id="KW-0808">Transferase</keyword>
<dbReference type="EMBL" id="CP002353">
    <property type="protein sequence ID" value="ADV62805.1"/>
    <property type="molecule type" value="Genomic_DNA"/>
</dbReference>
<evidence type="ECO:0000256" key="3">
    <source>
        <dbReference type="ARBA" id="ARBA00012438"/>
    </source>
</evidence>
<feature type="region of interest" description="Disordered" evidence="12">
    <location>
        <begin position="421"/>
        <end position="460"/>
    </location>
</feature>
<comment type="subcellular location">
    <subcellularLocation>
        <location evidence="2">Cell membrane</location>
    </subcellularLocation>
</comment>
<dbReference type="InterPro" id="IPR003661">
    <property type="entry name" value="HisK_dim/P_dom"/>
</dbReference>
<dbReference type="Pfam" id="PF02518">
    <property type="entry name" value="HATPase_c"/>
    <property type="match status" value="1"/>
</dbReference>
<dbReference type="PRINTS" id="PR00344">
    <property type="entry name" value="BCTRLSENSOR"/>
</dbReference>
<proteinExistence type="predicted"/>
<dbReference type="GO" id="GO:0016036">
    <property type="term" value="P:cellular response to phosphate starvation"/>
    <property type="evidence" value="ECO:0007669"/>
    <property type="project" value="TreeGrafter"/>
</dbReference>
<evidence type="ECO:0000256" key="12">
    <source>
        <dbReference type="SAM" id="MobiDB-lite"/>
    </source>
</evidence>
<evidence type="ECO:0000259" key="13">
    <source>
        <dbReference type="PROSITE" id="PS50109"/>
    </source>
</evidence>
<dbReference type="InterPro" id="IPR005467">
    <property type="entry name" value="His_kinase_dom"/>
</dbReference>
<dbReference type="InParanoid" id="E8R548"/>
<dbReference type="InterPro" id="IPR036097">
    <property type="entry name" value="HisK_dim/P_sf"/>
</dbReference>
<dbReference type="GO" id="GO:0005886">
    <property type="term" value="C:plasma membrane"/>
    <property type="evidence" value="ECO:0007669"/>
    <property type="project" value="UniProtKB-SubCell"/>
</dbReference>
<keyword evidence="7" id="KW-0547">Nucleotide-binding</keyword>
<dbReference type="PANTHER" id="PTHR45453:SF1">
    <property type="entry name" value="PHOSPHATE REGULON SENSOR PROTEIN PHOR"/>
    <property type="match status" value="1"/>
</dbReference>
<evidence type="ECO:0000256" key="4">
    <source>
        <dbReference type="ARBA" id="ARBA00022475"/>
    </source>
</evidence>
<gene>
    <name evidence="15" type="ordered locus">Isop_2227</name>
</gene>
<dbReference type="SUPFAM" id="SSF55874">
    <property type="entry name" value="ATPase domain of HSP90 chaperone/DNA topoisomerase II/histidine kinase"/>
    <property type="match status" value="1"/>
</dbReference>
<comment type="catalytic activity">
    <reaction evidence="1">
        <text>ATP + protein L-histidine = ADP + protein N-phospho-L-histidine.</text>
        <dbReference type="EC" id="2.7.13.3"/>
    </reaction>
</comment>
<dbReference type="CDD" id="cd00082">
    <property type="entry name" value="HisKA"/>
    <property type="match status" value="1"/>
</dbReference>
<evidence type="ECO:0000256" key="2">
    <source>
        <dbReference type="ARBA" id="ARBA00004236"/>
    </source>
</evidence>
<dbReference type="FunFam" id="1.10.287.130:FF:000008">
    <property type="entry name" value="Two-component sensor histidine kinase"/>
    <property type="match status" value="1"/>
</dbReference>
<sequence>MSWETLLAWSVPLWALVCLSLALRLRAAAIQAEELARGLSALDQNRPIWPVRSTPHRRPAECFNAIAPALRSRIAALESDRQQFRAVLESMIEGVLVVDADRRLRYANASAENLFGLGPRAVGRLIHELIRSPSIHRAVEATLAGQSAHRDEVSLVGGESVPRLNAKILAVNGTPLSGPPRAALLVFHNITELRRLERMRQDFVANVSHELKTPLASIRAYADSLLDWALEDPEITRRFVSQIDEQAERLDVLIHDLLSLARIESGQDLITFRPLALAPLVERRVESFRDRAQSRNVSLSFVTELPPQFTILADEEALRQILDNLIDNAIKYSSDVDPWVKVVCRGDGEAGMVAIDVIDNGLGIASEEQTRIFERFYRVDKARSRERGGTGLGLAIVKHLVQALRGEIELQSRVGAGSRFTVRLPRQRPANPSDPALGASNPSSPSNTNPLAEPSLTLDR</sequence>
<reference evidence="15 16" key="2">
    <citation type="journal article" date="2011" name="Stand. Genomic Sci.">
        <title>Complete genome sequence of Isosphaera pallida type strain (IS1B).</title>
        <authorList>
            <consortium name="US DOE Joint Genome Institute (JGI-PGF)"/>
            <person name="Goker M."/>
            <person name="Cleland D."/>
            <person name="Saunders E."/>
            <person name="Lapidus A."/>
            <person name="Nolan M."/>
            <person name="Lucas S."/>
            <person name="Hammon N."/>
            <person name="Deshpande S."/>
            <person name="Cheng J.F."/>
            <person name="Tapia R."/>
            <person name="Han C."/>
            <person name="Goodwin L."/>
            <person name="Pitluck S."/>
            <person name="Liolios K."/>
            <person name="Pagani I."/>
            <person name="Ivanova N."/>
            <person name="Mavromatis K."/>
            <person name="Pati A."/>
            <person name="Chen A."/>
            <person name="Palaniappan K."/>
            <person name="Land M."/>
            <person name="Hauser L."/>
            <person name="Chang Y.J."/>
            <person name="Jeffries C.D."/>
            <person name="Detter J.C."/>
            <person name="Beck B."/>
            <person name="Woyke T."/>
            <person name="Bristow J."/>
            <person name="Eisen J.A."/>
            <person name="Markowitz V."/>
            <person name="Hugenholtz P."/>
            <person name="Kyrpides N.C."/>
            <person name="Klenk H.P."/>
        </authorList>
    </citation>
    <scope>NUCLEOTIDE SEQUENCE [LARGE SCALE GENOMIC DNA]</scope>
    <source>
        <strain evidence="16">ATCC 43644 / DSM 9630 / IS1B</strain>
    </source>
</reference>
<reference key="1">
    <citation type="submission" date="2010-11" db="EMBL/GenBank/DDBJ databases">
        <title>The complete sequence of chromosome of Isophaera pallida ATCC 43644.</title>
        <authorList>
            <consortium name="US DOE Joint Genome Institute (JGI-PGF)"/>
            <person name="Lucas S."/>
            <person name="Copeland A."/>
            <person name="Lapidus A."/>
            <person name="Bruce D."/>
            <person name="Goodwin L."/>
            <person name="Pitluck S."/>
            <person name="Kyrpides N."/>
            <person name="Mavromatis K."/>
            <person name="Pagani I."/>
            <person name="Ivanova N."/>
            <person name="Saunders E."/>
            <person name="Brettin T."/>
            <person name="Detter J.C."/>
            <person name="Han C."/>
            <person name="Tapia R."/>
            <person name="Land M."/>
            <person name="Hauser L."/>
            <person name="Markowitz V."/>
            <person name="Cheng J.-F."/>
            <person name="Hugenholtz P."/>
            <person name="Woyke T."/>
            <person name="Wu D."/>
            <person name="Eisen J.A."/>
        </authorList>
    </citation>
    <scope>NUCLEOTIDE SEQUENCE</scope>
    <source>
        <strain>ATCC 43644</strain>
    </source>
</reference>
<keyword evidence="4" id="KW-1003">Cell membrane</keyword>
<dbReference type="Gene3D" id="3.30.450.20">
    <property type="entry name" value="PAS domain"/>
    <property type="match status" value="1"/>
</dbReference>
<accession>E8R548</accession>
<dbReference type="InterPro" id="IPR050351">
    <property type="entry name" value="BphY/WalK/GraS-like"/>
</dbReference>
<dbReference type="Pfam" id="PF13188">
    <property type="entry name" value="PAS_8"/>
    <property type="match status" value="1"/>
</dbReference>
<dbReference type="OrthoDB" id="9813151at2"/>
<dbReference type="InterPro" id="IPR035965">
    <property type="entry name" value="PAS-like_dom_sf"/>
</dbReference>
<dbReference type="FunFam" id="3.30.565.10:FF:000006">
    <property type="entry name" value="Sensor histidine kinase WalK"/>
    <property type="match status" value="1"/>
</dbReference>
<evidence type="ECO:0000256" key="9">
    <source>
        <dbReference type="ARBA" id="ARBA00022840"/>
    </source>
</evidence>
<dbReference type="GO" id="GO:0000155">
    <property type="term" value="F:phosphorelay sensor kinase activity"/>
    <property type="evidence" value="ECO:0007669"/>
    <property type="project" value="InterPro"/>
</dbReference>
<evidence type="ECO:0000313" key="15">
    <source>
        <dbReference type="EMBL" id="ADV62805.1"/>
    </source>
</evidence>
<feature type="domain" description="Histidine kinase" evidence="13">
    <location>
        <begin position="206"/>
        <end position="428"/>
    </location>
</feature>
<dbReference type="SMART" id="SM00091">
    <property type="entry name" value="PAS"/>
    <property type="match status" value="1"/>
</dbReference>
<keyword evidence="16" id="KW-1185">Reference proteome</keyword>
<dbReference type="GO" id="GO:0004721">
    <property type="term" value="F:phosphoprotein phosphatase activity"/>
    <property type="evidence" value="ECO:0007669"/>
    <property type="project" value="TreeGrafter"/>
</dbReference>